<gene>
    <name evidence="1" type="ORF">C9E81_17610</name>
</gene>
<sequence>MYLLTIVIVLRFLGHMVRADTCRETEMVATCTASALPKTETLENLTVWLRHLEAHPEQDVDCTLEVRVPLSYLTRLMLQGEREDKAFPLLVRELLEQNGYGDGDGITAN</sequence>
<organism evidence="1 2">
    <name type="scientific">Paracoccus alkanivorans</name>
    <dbReference type="NCBI Taxonomy" id="2116655"/>
    <lineage>
        <taxon>Bacteria</taxon>
        <taxon>Pseudomonadati</taxon>
        <taxon>Pseudomonadota</taxon>
        <taxon>Alphaproteobacteria</taxon>
        <taxon>Rhodobacterales</taxon>
        <taxon>Paracoccaceae</taxon>
        <taxon>Paracoccus</taxon>
    </lineage>
</organism>
<proteinExistence type="predicted"/>
<dbReference type="Proteomes" id="UP000273516">
    <property type="component" value="Unassembled WGS sequence"/>
</dbReference>
<protein>
    <submittedName>
        <fullName evidence="1">Uncharacterized protein</fullName>
    </submittedName>
</protein>
<evidence type="ECO:0000313" key="2">
    <source>
        <dbReference type="Proteomes" id="UP000273516"/>
    </source>
</evidence>
<name>A0A3M0M4Y3_9RHOB</name>
<reference evidence="1 2" key="1">
    <citation type="submission" date="2018-07" db="EMBL/GenBank/DDBJ databases">
        <authorList>
            <person name="Zhang Y."/>
            <person name="Wang L."/>
            <person name="Ma S."/>
        </authorList>
    </citation>
    <scope>NUCLEOTIDE SEQUENCE [LARGE SCALE GENOMIC DNA]</scope>
    <source>
        <strain evidence="1 2">4-2</strain>
    </source>
</reference>
<dbReference type="EMBL" id="QOKZ01000008">
    <property type="protein sequence ID" value="RMC32858.1"/>
    <property type="molecule type" value="Genomic_DNA"/>
</dbReference>
<comment type="caution">
    <text evidence="1">The sequence shown here is derived from an EMBL/GenBank/DDBJ whole genome shotgun (WGS) entry which is preliminary data.</text>
</comment>
<evidence type="ECO:0000313" key="1">
    <source>
        <dbReference type="EMBL" id="RMC32858.1"/>
    </source>
</evidence>
<keyword evidence="2" id="KW-1185">Reference proteome</keyword>
<accession>A0A3M0M4Y3</accession>
<dbReference type="AlphaFoldDB" id="A0A3M0M4Y3"/>